<evidence type="ECO:0000313" key="1">
    <source>
        <dbReference type="EMBL" id="PTM58496.1"/>
    </source>
</evidence>
<reference evidence="1 2" key="1">
    <citation type="submission" date="2018-04" db="EMBL/GenBank/DDBJ databases">
        <title>Genomic Encyclopedia of Archaeal and Bacterial Type Strains, Phase II (KMG-II): from individual species to whole genera.</title>
        <authorList>
            <person name="Goeker M."/>
        </authorList>
    </citation>
    <scope>NUCLEOTIDE SEQUENCE [LARGE SCALE GENOMIC DNA]</scope>
    <source>
        <strain evidence="1 2">DSM 45169</strain>
    </source>
</reference>
<dbReference type="Pfam" id="PF15575">
    <property type="entry name" value="Imm49"/>
    <property type="match status" value="1"/>
</dbReference>
<proteinExistence type="predicted"/>
<dbReference type="Proteomes" id="UP000241639">
    <property type="component" value="Unassembled WGS sequence"/>
</dbReference>
<gene>
    <name evidence="1" type="ORF">C8J48_1079</name>
</gene>
<dbReference type="InterPro" id="IPR029074">
    <property type="entry name" value="Imm49"/>
</dbReference>
<accession>A0A2T4Z9C6</accession>
<protein>
    <submittedName>
        <fullName evidence="1">Immunity protein 49 of polymorphic toxin system</fullName>
    </submittedName>
</protein>
<dbReference type="RefSeq" id="WP_107725295.1">
    <property type="nucleotide sequence ID" value="NZ_PZZP01000001.1"/>
</dbReference>
<evidence type="ECO:0000313" key="2">
    <source>
        <dbReference type="Proteomes" id="UP000241639"/>
    </source>
</evidence>
<keyword evidence="2" id="KW-1185">Reference proteome</keyword>
<name>A0A2T4Z9C6_9BACL</name>
<dbReference type="EMBL" id="PZZP01000001">
    <property type="protein sequence ID" value="PTM58496.1"/>
    <property type="molecule type" value="Genomic_DNA"/>
</dbReference>
<dbReference type="AlphaFoldDB" id="A0A2T4Z9C6"/>
<dbReference type="OrthoDB" id="3476420at2"/>
<comment type="caution">
    <text evidence="1">The sequence shown here is derived from an EMBL/GenBank/DDBJ whole genome shotgun (WGS) entry which is preliminary data.</text>
</comment>
<sequence>MNQIKRHDPDAENAKVREGRLAKSIERNLAKATDYPGMLKLTQQNALLRTCFRLLRSDGEVCRVPRRACSCRCRWQCLLRRCKVPSGEEFQFTVRERMTLKATGSTSDHEVVVWLESLWACLISRNEPATDELCKFPVNSLRTIDGTYAPFVYSWAEAVLSFCLREDAALSKLNAALSATAPDKVDRDLLNIALQIYYPQMKVLHHLATHNVDEFNKALAQAVDLHREFWTVDQYRATDPDGYFSLPLTAMAAIAHDIGMAVTVESEYLPARFIIGEGFKRSAVENNRLRQSGQ</sequence>
<organism evidence="1 2">
    <name type="scientific">Desmospora activa DSM 45169</name>
    <dbReference type="NCBI Taxonomy" id="1121389"/>
    <lineage>
        <taxon>Bacteria</taxon>
        <taxon>Bacillati</taxon>
        <taxon>Bacillota</taxon>
        <taxon>Bacilli</taxon>
        <taxon>Bacillales</taxon>
        <taxon>Thermoactinomycetaceae</taxon>
        <taxon>Desmospora</taxon>
    </lineage>
</organism>